<protein>
    <submittedName>
        <fullName evidence="1">Uncharacterized protein</fullName>
    </submittedName>
</protein>
<gene>
    <name evidence="1" type="ORF">Bca52824_054132</name>
</gene>
<sequence length="165" mass="19218">MDEEILEFAASKSQSQSQPSEKICPYVWRQEYRFVFTGEQSYFQGSLRRCLNHEFRALSLTRRFDIEGIQCNKALMISLVYITSNGCWSKVQELYIGDSQDAYIDTLQEYFALGKRCVQILWMRHLINGYVASCMYERLLGSNSSEGKHRSLDDFPLYIINLSCS</sequence>
<evidence type="ECO:0000313" key="2">
    <source>
        <dbReference type="Proteomes" id="UP000886595"/>
    </source>
</evidence>
<accession>A0A8X7R803</accession>
<comment type="caution">
    <text evidence="1">The sequence shown here is derived from an EMBL/GenBank/DDBJ whole genome shotgun (WGS) entry which is preliminary data.</text>
</comment>
<organism evidence="1 2">
    <name type="scientific">Brassica carinata</name>
    <name type="common">Ethiopian mustard</name>
    <name type="synonym">Abyssinian cabbage</name>
    <dbReference type="NCBI Taxonomy" id="52824"/>
    <lineage>
        <taxon>Eukaryota</taxon>
        <taxon>Viridiplantae</taxon>
        <taxon>Streptophyta</taxon>
        <taxon>Embryophyta</taxon>
        <taxon>Tracheophyta</taxon>
        <taxon>Spermatophyta</taxon>
        <taxon>Magnoliopsida</taxon>
        <taxon>eudicotyledons</taxon>
        <taxon>Gunneridae</taxon>
        <taxon>Pentapetalae</taxon>
        <taxon>rosids</taxon>
        <taxon>malvids</taxon>
        <taxon>Brassicales</taxon>
        <taxon>Brassicaceae</taxon>
        <taxon>Brassiceae</taxon>
        <taxon>Brassica</taxon>
    </lineage>
</organism>
<evidence type="ECO:0000313" key="1">
    <source>
        <dbReference type="EMBL" id="KAG2282912.1"/>
    </source>
</evidence>
<dbReference type="Proteomes" id="UP000886595">
    <property type="component" value="Unassembled WGS sequence"/>
</dbReference>
<dbReference type="OrthoDB" id="2551793at2759"/>
<proteinExistence type="predicted"/>
<dbReference type="EMBL" id="JAAMPC010000011">
    <property type="protein sequence ID" value="KAG2282912.1"/>
    <property type="molecule type" value="Genomic_DNA"/>
</dbReference>
<reference evidence="1 2" key="1">
    <citation type="submission" date="2020-02" db="EMBL/GenBank/DDBJ databases">
        <authorList>
            <person name="Ma Q."/>
            <person name="Huang Y."/>
            <person name="Song X."/>
            <person name="Pei D."/>
        </authorList>
    </citation>
    <scope>NUCLEOTIDE SEQUENCE [LARGE SCALE GENOMIC DNA]</scope>
    <source>
        <strain evidence="1">Sxm20200214</strain>
        <tissue evidence="1">Leaf</tissue>
    </source>
</reference>
<dbReference type="AlphaFoldDB" id="A0A8X7R803"/>
<name>A0A8X7R803_BRACI</name>
<keyword evidence="2" id="KW-1185">Reference proteome</keyword>